<name>A0A7X0G0I8_9ACTN</name>
<accession>A0A7X0G0I8</accession>
<keyword evidence="1" id="KW-0472">Membrane</keyword>
<gene>
    <name evidence="2" type="ORF">BKA00_004081</name>
</gene>
<evidence type="ECO:0000313" key="3">
    <source>
        <dbReference type="Proteomes" id="UP000546324"/>
    </source>
</evidence>
<evidence type="ECO:0000313" key="2">
    <source>
        <dbReference type="EMBL" id="MBB6397167.1"/>
    </source>
</evidence>
<dbReference type="Proteomes" id="UP000546324">
    <property type="component" value="Unassembled WGS sequence"/>
</dbReference>
<protein>
    <submittedName>
        <fullName evidence="2">Uncharacterized protein</fullName>
    </submittedName>
</protein>
<dbReference type="EMBL" id="JACHMQ010000001">
    <property type="protein sequence ID" value="MBB6397167.1"/>
    <property type="molecule type" value="Genomic_DNA"/>
</dbReference>
<organism evidence="2 3">
    <name type="scientific">Actinomadura coerulea</name>
    <dbReference type="NCBI Taxonomy" id="46159"/>
    <lineage>
        <taxon>Bacteria</taxon>
        <taxon>Bacillati</taxon>
        <taxon>Actinomycetota</taxon>
        <taxon>Actinomycetes</taxon>
        <taxon>Streptosporangiales</taxon>
        <taxon>Thermomonosporaceae</taxon>
        <taxon>Actinomadura</taxon>
    </lineage>
</organism>
<proteinExistence type="predicted"/>
<reference evidence="2 3" key="1">
    <citation type="submission" date="2020-08" db="EMBL/GenBank/DDBJ databases">
        <title>Sequencing the genomes of 1000 actinobacteria strains.</title>
        <authorList>
            <person name="Klenk H.-P."/>
        </authorList>
    </citation>
    <scope>NUCLEOTIDE SEQUENCE [LARGE SCALE GENOMIC DNA]</scope>
    <source>
        <strain evidence="2 3">DSM 43675</strain>
    </source>
</reference>
<sequence length="48" mass="4677">MSAEFLPAGAAVNAGAGLASVTWIGAALAAAVVPAVLLDRTLSRRGRG</sequence>
<dbReference type="RefSeq" id="WP_185027313.1">
    <property type="nucleotide sequence ID" value="NZ_JACHMQ010000001.1"/>
</dbReference>
<evidence type="ECO:0000256" key="1">
    <source>
        <dbReference type="SAM" id="Phobius"/>
    </source>
</evidence>
<keyword evidence="1" id="KW-1133">Transmembrane helix</keyword>
<keyword evidence="1" id="KW-0812">Transmembrane</keyword>
<feature type="transmembrane region" description="Helical" evidence="1">
    <location>
        <begin position="20"/>
        <end position="38"/>
    </location>
</feature>
<comment type="caution">
    <text evidence="2">The sequence shown here is derived from an EMBL/GenBank/DDBJ whole genome shotgun (WGS) entry which is preliminary data.</text>
</comment>
<dbReference type="AlphaFoldDB" id="A0A7X0G0I8"/>
<keyword evidence="3" id="KW-1185">Reference proteome</keyword>